<evidence type="ECO:0000259" key="5">
    <source>
        <dbReference type="Pfam" id="PF13407"/>
    </source>
</evidence>
<accession>A0AA41XF54</accession>
<evidence type="ECO:0000313" key="7">
    <source>
        <dbReference type="Proteomes" id="UP001165587"/>
    </source>
</evidence>
<dbReference type="Gene3D" id="3.40.50.2300">
    <property type="match status" value="2"/>
</dbReference>
<sequence length="348" mass="35894">MHSTLPRSGRRVRSALAIGASVALLAGLSACVETPEQAAENAAAENVDQAASGDLTFYLVPGLTTHPAYLTMYCGAQKQAEELGVGIEYQGATTWDPSQQIPVVQALLAKDPSALILTPTDGTALAPVVKQYVNAGIPVIATDTTLADPSELTAEITSSNEQGGAAAADALGESIGGTGSVAIISGAPGATTDEARVKGFTDRMAAEFPDVKLLEIQYSKSNISTAASQVQALILANPDLAGVFGVNGNSATGAANAIAQAGKKADIHVAGYDAEPATVKLLEDGSIEILVVQDFQTEGRLAVQYAYDAATGNDSDIVRNTELENVIATTENASDPEISKYFYKETCE</sequence>
<dbReference type="CDD" id="cd20007">
    <property type="entry name" value="PBP1_ABC_sugar_binding-like"/>
    <property type="match status" value="1"/>
</dbReference>
<dbReference type="InterPro" id="IPR028082">
    <property type="entry name" value="Peripla_BP_I"/>
</dbReference>
<dbReference type="PANTHER" id="PTHR46847">
    <property type="entry name" value="D-ALLOSE-BINDING PERIPLASMIC PROTEIN-RELATED"/>
    <property type="match status" value="1"/>
</dbReference>
<evidence type="ECO:0000256" key="2">
    <source>
        <dbReference type="ARBA" id="ARBA00007639"/>
    </source>
</evidence>
<evidence type="ECO:0000256" key="3">
    <source>
        <dbReference type="ARBA" id="ARBA00022729"/>
    </source>
</evidence>
<proteinExistence type="inferred from homology"/>
<keyword evidence="3 4" id="KW-0732">Signal</keyword>
<dbReference type="PANTHER" id="PTHR46847:SF1">
    <property type="entry name" value="D-ALLOSE-BINDING PERIPLASMIC PROTEIN-RELATED"/>
    <property type="match status" value="1"/>
</dbReference>
<evidence type="ECO:0000256" key="4">
    <source>
        <dbReference type="SAM" id="SignalP"/>
    </source>
</evidence>
<reference evidence="6" key="1">
    <citation type="submission" date="2022-08" db="EMBL/GenBank/DDBJ databases">
        <authorList>
            <person name="Deng Y."/>
            <person name="Han X.-F."/>
            <person name="Zhang Y.-Q."/>
        </authorList>
    </citation>
    <scope>NUCLEOTIDE SEQUENCE</scope>
    <source>
        <strain evidence="6">CPCC 203407</strain>
    </source>
</reference>
<keyword evidence="7" id="KW-1185">Reference proteome</keyword>
<name>A0AA41XF54_9MICO</name>
<comment type="caution">
    <text evidence="6">The sequence shown here is derived from an EMBL/GenBank/DDBJ whole genome shotgun (WGS) entry which is preliminary data.</text>
</comment>
<feature type="domain" description="Periplasmic binding protein" evidence="5">
    <location>
        <begin position="57"/>
        <end position="313"/>
    </location>
</feature>
<organism evidence="6 7">
    <name type="scientific">Herbiconiux oxytropis</name>
    <dbReference type="NCBI Taxonomy" id="2970915"/>
    <lineage>
        <taxon>Bacteria</taxon>
        <taxon>Bacillati</taxon>
        <taxon>Actinomycetota</taxon>
        <taxon>Actinomycetes</taxon>
        <taxon>Micrococcales</taxon>
        <taxon>Microbacteriaceae</taxon>
        <taxon>Herbiconiux</taxon>
    </lineage>
</organism>
<dbReference type="Pfam" id="PF13407">
    <property type="entry name" value="Peripla_BP_4"/>
    <property type="match status" value="1"/>
</dbReference>
<dbReference type="PROSITE" id="PS51257">
    <property type="entry name" value="PROKAR_LIPOPROTEIN"/>
    <property type="match status" value="1"/>
</dbReference>
<evidence type="ECO:0000313" key="6">
    <source>
        <dbReference type="EMBL" id="MCS5725054.1"/>
    </source>
</evidence>
<dbReference type="GO" id="GO:0030246">
    <property type="term" value="F:carbohydrate binding"/>
    <property type="evidence" value="ECO:0007669"/>
    <property type="project" value="UniProtKB-ARBA"/>
</dbReference>
<dbReference type="AlphaFoldDB" id="A0AA41XF54"/>
<dbReference type="Proteomes" id="UP001165587">
    <property type="component" value="Unassembled WGS sequence"/>
</dbReference>
<protein>
    <submittedName>
        <fullName evidence="6">ABC transporter substrate-binding protein</fullName>
    </submittedName>
</protein>
<dbReference type="RefSeq" id="WP_259525530.1">
    <property type="nucleotide sequence ID" value="NZ_JANLCK010000002.1"/>
</dbReference>
<evidence type="ECO:0000256" key="1">
    <source>
        <dbReference type="ARBA" id="ARBA00004196"/>
    </source>
</evidence>
<dbReference type="GO" id="GO:0030313">
    <property type="term" value="C:cell envelope"/>
    <property type="evidence" value="ECO:0007669"/>
    <property type="project" value="UniProtKB-SubCell"/>
</dbReference>
<feature type="chain" id="PRO_5041391139" evidence="4">
    <location>
        <begin position="39"/>
        <end position="348"/>
    </location>
</feature>
<gene>
    <name evidence="6" type="ORF">N1028_04010</name>
</gene>
<comment type="similarity">
    <text evidence="2">Belongs to the bacterial solute-binding protein 2 family.</text>
</comment>
<dbReference type="InterPro" id="IPR025997">
    <property type="entry name" value="SBP_2_dom"/>
</dbReference>
<dbReference type="EMBL" id="JANLCK010000002">
    <property type="protein sequence ID" value="MCS5725054.1"/>
    <property type="molecule type" value="Genomic_DNA"/>
</dbReference>
<comment type="subcellular location">
    <subcellularLocation>
        <location evidence="1">Cell envelope</location>
    </subcellularLocation>
</comment>
<feature type="signal peptide" evidence="4">
    <location>
        <begin position="1"/>
        <end position="38"/>
    </location>
</feature>
<dbReference type="SUPFAM" id="SSF53822">
    <property type="entry name" value="Periplasmic binding protein-like I"/>
    <property type="match status" value="1"/>
</dbReference>